<dbReference type="InterPro" id="IPR050198">
    <property type="entry name" value="Non-receptor_tyrosine_kinases"/>
</dbReference>
<dbReference type="InterPro" id="IPR008266">
    <property type="entry name" value="Tyr_kinase_AS"/>
</dbReference>
<feature type="compositionally biased region" description="Basic and acidic residues" evidence="17">
    <location>
        <begin position="47"/>
        <end position="56"/>
    </location>
</feature>
<name>A0A9P1IYM6_9PELO</name>
<sequence>MFWDIFFIFQCALCIFGISSHWFYLLTSVINGHLAPFARKNNSSYGKVDEEKDQKKVPTAAAPQLGGSAEKVLSPQASADSTPGQQQNSPLAPQLPNVFLQKQESACLLVPLKSKDRERSKNRSRNRRRGRGNDDRSDAGERSMDRTEEDQRSCEETRNEQPEDFVELEKKLRELEFYHGFLPREDLSTILSNRGDYLLRVSEVHEEKRVRREIILSLIPVGNEKSAETTKAPPPKNVIIKRSGKVFYIEPAKTFEDVKELLNHYKKNTGTCNNLVFQLKNPMLLQPWEFMHCDVLIGKVLGEGAFGKVTSGVLKTKNGEMVEVAVKMTKGTAFLSKAKIREMMNEARFIRNFNHKNVVRLYGVAHDEQPLYILLELVKGGSLKSYLAKNKTTLSEKMKHCLGSARGIEYLHQNKCIHRDIAARNCLLSDGIIKITDFGLSRTGPSYKLRTSCKLPIRWLPPEVLTTLTFSYGSDVYSHAVMIYEIFSDGGEPFENQSNAIVKSDILAGKFLQMPAACPEPLKVLISTKVFVENPKRASMTEIANEIEKLATQIEEGHGKLNLKKNFRSLKKKVF</sequence>
<keyword evidence="4" id="KW-0963">Cytoplasm</keyword>
<feature type="domain" description="Protein kinase" evidence="19">
    <location>
        <begin position="295"/>
        <end position="561"/>
    </location>
</feature>
<dbReference type="GO" id="GO:0005737">
    <property type="term" value="C:cytoplasm"/>
    <property type="evidence" value="ECO:0007669"/>
    <property type="project" value="UniProtKB-SubCell"/>
</dbReference>
<dbReference type="Gene3D" id="3.30.505.10">
    <property type="entry name" value="SH2 domain"/>
    <property type="match status" value="1"/>
</dbReference>
<dbReference type="Gene3D" id="1.10.510.10">
    <property type="entry name" value="Transferase(Phosphotransferase) domain 1"/>
    <property type="match status" value="1"/>
</dbReference>
<proteinExistence type="inferred from homology"/>
<dbReference type="InterPro" id="IPR000980">
    <property type="entry name" value="SH2"/>
</dbReference>
<dbReference type="GO" id="GO:0004715">
    <property type="term" value="F:non-membrane spanning protein tyrosine kinase activity"/>
    <property type="evidence" value="ECO:0007669"/>
    <property type="project" value="UniProtKB-EC"/>
</dbReference>
<dbReference type="Proteomes" id="UP001152747">
    <property type="component" value="Unassembled WGS sequence"/>
</dbReference>
<evidence type="ECO:0000256" key="16">
    <source>
        <dbReference type="RuleBase" id="RU362096"/>
    </source>
</evidence>
<protein>
    <recommendedName>
        <fullName evidence="16">Tyrosine-protein kinase</fullName>
        <ecNumber evidence="16">2.7.10.2</ecNumber>
    </recommendedName>
</protein>
<dbReference type="CDD" id="cd10361">
    <property type="entry name" value="SH2_Fps_family"/>
    <property type="match status" value="1"/>
</dbReference>
<keyword evidence="7 16" id="KW-0418">Kinase</keyword>
<evidence type="ECO:0000313" key="20">
    <source>
        <dbReference type="EMBL" id="CAI5453106.1"/>
    </source>
</evidence>
<dbReference type="SUPFAM" id="SSF56112">
    <property type="entry name" value="Protein kinase-like (PK-like)"/>
    <property type="match status" value="1"/>
</dbReference>
<dbReference type="InterPro" id="IPR011009">
    <property type="entry name" value="Kinase-like_dom_sf"/>
</dbReference>
<comment type="similarity">
    <text evidence="13">Belongs to the protein kinase superfamily. Tyr protein kinase family. Fes/fps subfamily.</text>
</comment>
<dbReference type="OrthoDB" id="4062651at2759"/>
<dbReference type="FunFam" id="3.30.200.20:FF:000194">
    <property type="entry name" value="protein-tyrosine kinase 2-beta isoform X1"/>
    <property type="match status" value="1"/>
</dbReference>
<comment type="caution">
    <text evidence="20">The sequence shown here is derived from an EMBL/GenBank/DDBJ whole genome shotgun (WGS) entry which is preliminary data.</text>
</comment>
<feature type="region of interest" description="Disordered" evidence="17">
    <location>
        <begin position="43"/>
        <end position="92"/>
    </location>
</feature>
<evidence type="ECO:0000256" key="10">
    <source>
        <dbReference type="ARBA" id="ARBA00023136"/>
    </source>
</evidence>
<dbReference type="GO" id="GO:0005886">
    <property type="term" value="C:plasma membrane"/>
    <property type="evidence" value="ECO:0007669"/>
    <property type="project" value="UniProtKB-SubCell"/>
</dbReference>
<dbReference type="PANTHER" id="PTHR24418">
    <property type="entry name" value="TYROSINE-PROTEIN KINASE"/>
    <property type="match status" value="1"/>
</dbReference>
<feature type="domain" description="SH2" evidence="18">
    <location>
        <begin position="177"/>
        <end position="283"/>
    </location>
</feature>
<evidence type="ECO:0000256" key="9">
    <source>
        <dbReference type="ARBA" id="ARBA00022999"/>
    </source>
</evidence>
<evidence type="ECO:0000259" key="18">
    <source>
        <dbReference type="PROSITE" id="PS50001"/>
    </source>
</evidence>
<keyword evidence="3" id="KW-1003">Cell membrane</keyword>
<keyword evidence="10" id="KW-0472">Membrane</keyword>
<dbReference type="Pfam" id="PF07714">
    <property type="entry name" value="PK_Tyr_Ser-Thr"/>
    <property type="match status" value="1"/>
</dbReference>
<organism evidence="20 21">
    <name type="scientific">Caenorhabditis angaria</name>
    <dbReference type="NCBI Taxonomy" id="860376"/>
    <lineage>
        <taxon>Eukaryota</taxon>
        <taxon>Metazoa</taxon>
        <taxon>Ecdysozoa</taxon>
        <taxon>Nematoda</taxon>
        <taxon>Chromadorea</taxon>
        <taxon>Rhabditida</taxon>
        <taxon>Rhabditina</taxon>
        <taxon>Rhabditomorpha</taxon>
        <taxon>Rhabditoidea</taxon>
        <taxon>Rhabditidae</taxon>
        <taxon>Peloderinae</taxon>
        <taxon>Caenorhabditis</taxon>
    </lineage>
</organism>
<dbReference type="EC" id="2.7.10.2" evidence="16"/>
<dbReference type="SMART" id="SM00219">
    <property type="entry name" value="TyrKc"/>
    <property type="match status" value="1"/>
</dbReference>
<dbReference type="InterPro" id="IPR017441">
    <property type="entry name" value="Protein_kinase_ATP_BS"/>
</dbReference>
<dbReference type="InterPro" id="IPR000719">
    <property type="entry name" value="Prot_kinase_dom"/>
</dbReference>
<gene>
    <name evidence="20" type="ORF">CAMP_LOCUS15743</name>
</gene>
<comment type="subcellular location">
    <subcellularLocation>
        <location evidence="1">Cell membrane</location>
        <topology evidence="1">Peripheral membrane protein</topology>
    </subcellularLocation>
    <subcellularLocation>
        <location evidence="2">Cytoplasm</location>
    </subcellularLocation>
</comment>
<dbReference type="GO" id="GO:0005524">
    <property type="term" value="F:ATP binding"/>
    <property type="evidence" value="ECO:0007669"/>
    <property type="project" value="UniProtKB-UniRule"/>
</dbReference>
<evidence type="ECO:0000256" key="2">
    <source>
        <dbReference type="ARBA" id="ARBA00004496"/>
    </source>
</evidence>
<keyword evidence="6 15" id="KW-0547">Nucleotide-binding</keyword>
<dbReference type="PRINTS" id="PR00109">
    <property type="entry name" value="TYRKINASE"/>
</dbReference>
<evidence type="ECO:0000256" key="8">
    <source>
        <dbReference type="ARBA" id="ARBA00022840"/>
    </source>
</evidence>
<dbReference type="PROSITE" id="PS00107">
    <property type="entry name" value="PROTEIN_KINASE_ATP"/>
    <property type="match status" value="1"/>
</dbReference>
<dbReference type="SUPFAM" id="SSF55550">
    <property type="entry name" value="SH2 domain"/>
    <property type="match status" value="1"/>
</dbReference>
<evidence type="ECO:0000313" key="21">
    <source>
        <dbReference type="Proteomes" id="UP001152747"/>
    </source>
</evidence>
<dbReference type="InterPro" id="IPR035849">
    <property type="entry name" value="Fes/Fps/Fer_SH2"/>
</dbReference>
<evidence type="ECO:0000256" key="5">
    <source>
        <dbReference type="ARBA" id="ARBA00022679"/>
    </source>
</evidence>
<evidence type="ECO:0000256" key="7">
    <source>
        <dbReference type="ARBA" id="ARBA00022777"/>
    </source>
</evidence>
<dbReference type="PROSITE" id="PS00109">
    <property type="entry name" value="PROTEIN_KINASE_TYR"/>
    <property type="match status" value="1"/>
</dbReference>
<feature type="compositionally biased region" description="Polar residues" evidence="17">
    <location>
        <begin position="75"/>
        <end position="91"/>
    </location>
</feature>
<evidence type="ECO:0000256" key="17">
    <source>
        <dbReference type="SAM" id="MobiDB-lite"/>
    </source>
</evidence>
<dbReference type="AlphaFoldDB" id="A0A9P1IYM6"/>
<accession>A0A9P1IYM6</accession>
<evidence type="ECO:0000256" key="14">
    <source>
        <dbReference type="PROSITE-ProRule" id="PRU00191"/>
    </source>
</evidence>
<evidence type="ECO:0000256" key="6">
    <source>
        <dbReference type="ARBA" id="ARBA00022741"/>
    </source>
</evidence>
<dbReference type="EMBL" id="CANHGI010000005">
    <property type="protein sequence ID" value="CAI5453106.1"/>
    <property type="molecule type" value="Genomic_DNA"/>
</dbReference>
<dbReference type="PROSITE" id="PS50011">
    <property type="entry name" value="PROTEIN_KINASE_DOM"/>
    <property type="match status" value="1"/>
</dbReference>
<keyword evidence="8 15" id="KW-0067">ATP-binding</keyword>
<keyword evidence="9 14" id="KW-0727">SH2 domain</keyword>
<dbReference type="SMART" id="SM00252">
    <property type="entry name" value="SH2"/>
    <property type="match status" value="1"/>
</dbReference>
<evidence type="ECO:0000259" key="19">
    <source>
        <dbReference type="PROSITE" id="PS50011"/>
    </source>
</evidence>
<keyword evidence="11 16" id="KW-0829">Tyrosine-protein kinase</keyword>
<keyword evidence="21" id="KW-1185">Reference proteome</keyword>
<evidence type="ECO:0000256" key="4">
    <source>
        <dbReference type="ARBA" id="ARBA00022490"/>
    </source>
</evidence>
<evidence type="ECO:0000256" key="3">
    <source>
        <dbReference type="ARBA" id="ARBA00022475"/>
    </source>
</evidence>
<evidence type="ECO:0000256" key="13">
    <source>
        <dbReference type="ARBA" id="ARBA00061333"/>
    </source>
</evidence>
<evidence type="ECO:0000256" key="12">
    <source>
        <dbReference type="ARBA" id="ARBA00051245"/>
    </source>
</evidence>
<dbReference type="CDD" id="cd00192">
    <property type="entry name" value="PTKc"/>
    <property type="match status" value="1"/>
</dbReference>
<feature type="compositionally biased region" description="Basic and acidic residues" evidence="17">
    <location>
        <begin position="131"/>
        <end position="165"/>
    </location>
</feature>
<dbReference type="InterPro" id="IPR001245">
    <property type="entry name" value="Ser-Thr/Tyr_kinase_cat_dom"/>
</dbReference>
<feature type="region of interest" description="Disordered" evidence="17">
    <location>
        <begin position="111"/>
        <end position="165"/>
    </location>
</feature>
<comment type="catalytic activity">
    <reaction evidence="12 16">
        <text>L-tyrosyl-[protein] + ATP = O-phospho-L-tyrosyl-[protein] + ADP + H(+)</text>
        <dbReference type="Rhea" id="RHEA:10596"/>
        <dbReference type="Rhea" id="RHEA-COMP:10136"/>
        <dbReference type="Rhea" id="RHEA-COMP:20101"/>
        <dbReference type="ChEBI" id="CHEBI:15378"/>
        <dbReference type="ChEBI" id="CHEBI:30616"/>
        <dbReference type="ChEBI" id="CHEBI:46858"/>
        <dbReference type="ChEBI" id="CHEBI:61978"/>
        <dbReference type="ChEBI" id="CHEBI:456216"/>
        <dbReference type="EC" id="2.7.10.2"/>
    </reaction>
</comment>
<evidence type="ECO:0000256" key="11">
    <source>
        <dbReference type="ARBA" id="ARBA00023137"/>
    </source>
</evidence>
<feature type="binding site" evidence="15">
    <location>
        <position position="327"/>
    </location>
    <ligand>
        <name>ATP</name>
        <dbReference type="ChEBI" id="CHEBI:30616"/>
    </ligand>
</feature>
<evidence type="ECO:0000256" key="15">
    <source>
        <dbReference type="PROSITE-ProRule" id="PRU10141"/>
    </source>
</evidence>
<evidence type="ECO:0000256" key="1">
    <source>
        <dbReference type="ARBA" id="ARBA00004202"/>
    </source>
</evidence>
<dbReference type="PROSITE" id="PS50001">
    <property type="entry name" value="SH2"/>
    <property type="match status" value="1"/>
</dbReference>
<dbReference type="InterPro" id="IPR020635">
    <property type="entry name" value="Tyr_kinase_cat_dom"/>
</dbReference>
<reference evidence="20" key="1">
    <citation type="submission" date="2022-11" db="EMBL/GenBank/DDBJ databases">
        <authorList>
            <person name="Kikuchi T."/>
        </authorList>
    </citation>
    <scope>NUCLEOTIDE SEQUENCE</scope>
    <source>
        <strain evidence="20">PS1010</strain>
    </source>
</reference>
<keyword evidence="5 16" id="KW-0808">Transferase</keyword>
<dbReference type="InterPro" id="IPR036860">
    <property type="entry name" value="SH2_dom_sf"/>
</dbReference>